<keyword evidence="9" id="KW-0119">Carbohydrate metabolism</keyword>
<dbReference type="GO" id="GO:0016051">
    <property type="term" value="P:carbohydrate biosynthetic process"/>
    <property type="evidence" value="ECO:0007669"/>
    <property type="project" value="InterPro"/>
</dbReference>
<keyword evidence="4" id="KW-0812">Transmembrane</keyword>
<evidence type="ECO:0000256" key="4">
    <source>
        <dbReference type="ARBA" id="ARBA00022692"/>
    </source>
</evidence>
<evidence type="ECO:0000256" key="6">
    <source>
        <dbReference type="ARBA" id="ARBA00023034"/>
    </source>
</evidence>
<keyword evidence="5" id="KW-1133">Transmembrane helix</keyword>
<keyword evidence="9" id="KW-0735">Signal-anchor</keyword>
<dbReference type="RefSeq" id="XP_022104314.1">
    <property type="nucleotide sequence ID" value="XM_022248622.1"/>
</dbReference>
<dbReference type="PANTHER" id="PTHR12137:SF54">
    <property type="entry name" value="CARBOHYDRATE SULFOTRANSFERASE"/>
    <property type="match status" value="1"/>
</dbReference>
<keyword evidence="8 9" id="KW-0325">Glycoprotein</keyword>
<dbReference type="Pfam" id="PF03567">
    <property type="entry name" value="Sulfotransfer_2"/>
    <property type="match status" value="1"/>
</dbReference>
<proteinExistence type="inferred from homology"/>
<reference evidence="11" key="1">
    <citation type="submission" date="2025-08" db="UniProtKB">
        <authorList>
            <consortium name="RefSeq"/>
        </authorList>
    </citation>
    <scope>IDENTIFICATION</scope>
</reference>
<dbReference type="EC" id="2.8.2.-" evidence="9"/>
<dbReference type="InterPro" id="IPR018011">
    <property type="entry name" value="Carb_sulfotrans_8-10"/>
</dbReference>
<dbReference type="KEGG" id="aplc:110986614"/>
<keyword evidence="6 9" id="KW-0333">Golgi apparatus</keyword>
<evidence type="ECO:0000256" key="2">
    <source>
        <dbReference type="ARBA" id="ARBA00006339"/>
    </source>
</evidence>
<dbReference type="OrthoDB" id="2019940at2759"/>
<dbReference type="Proteomes" id="UP000694845">
    <property type="component" value="Unplaced"/>
</dbReference>
<dbReference type="AlphaFoldDB" id="A0A8B7ZFB3"/>
<dbReference type="GeneID" id="110986614"/>
<dbReference type="GO" id="GO:0000139">
    <property type="term" value="C:Golgi membrane"/>
    <property type="evidence" value="ECO:0007669"/>
    <property type="project" value="UniProtKB-SubCell"/>
</dbReference>
<keyword evidence="7" id="KW-0472">Membrane</keyword>
<evidence type="ECO:0000313" key="11">
    <source>
        <dbReference type="RefSeq" id="XP_022104314.1"/>
    </source>
</evidence>
<keyword evidence="10" id="KW-1185">Reference proteome</keyword>
<evidence type="ECO:0000256" key="7">
    <source>
        <dbReference type="ARBA" id="ARBA00023136"/>
    </source>
</evidence>
<protein>
    <recommendedName>
        <fullName evidence="9">Carbohydrate sulfotransferase</fullName>
        <ecNumber evidence="9">2.8.2.-</ecNumber>
    </recommendedName>
</protein>
<keyword evidence="3 9" id="KW-0808">Transferase</keyword>
<name>A0A8B7ZFB3_ACAPL</name>
<dbReference type="PANTHER" id="PTHR12137">
    <property type="entry name" value="CARBOHYDRATE SULFOTRANSFERASE"/>
    <property type="match status" value="1"/>
</dbReference>
<evidence type="ECO:0000256" key="9">
    <source>
        <dbReference type="RuleBase" id="RU364020"/>
    </source>
</evidence>
<evidence type="ECO:0000256" key="1">
    <source>
        <dbReference type="ARBA" id="ARBA00004323"/>
    </source>
</evidence>
<dbReference type="OMA" id="PQFRFPN"/>
<organism evidence="10 11">
    <name type="scientific">Acanthaster planci</name>
    <name type="common">Crown-of-thorns starfish</name>
    <dbReference type="NCBI Taxonomy" id="133434"/>
    <lineage>
        <taxon>Eukaryota</taxon>
        <taxon>Metazoa</taxon>
        <taxon>Echinodermata</taxon>
        <taxon>Eleutherozoa</taxon>
        <taxon>Asterozoa</taxon>
        <taxon>Asteroidea</taxon>
        <taxon>Valvatacea</taxon>
        <taxon>Valvatida</taxon>
        <taxon>Acanthasteridae</taxon>
        <taxon>Acanthaster</taxon>
    </lineage>
</organism>
<dbReference type="InterPro" id="IPR005331">
    <property type="entry name" value="Sulfotransferase"/>
</dbReference>
<evidence type="ECO:0000313" key="10">
    <source>
        <dbReference type="Proteomes" id="UP000694845"/>
    </source>
</evidence>
<evidence type="ECO:0000256" key="3">
    <source>
        <dbReference type="ARBA" id="ARBA00022679"/>
    </source>
</evidence>
<sequence length="395" mass="45923">MSNVSMRCVLFGLAMMALALFVGIQRFGLPAVLARGPIPVKKLHAKRGKDPLHEKSGSDRSCNNQTCLWDEEQLYRKSLVWDMCHAIHAEGNTHNYPPLRYRLSRDTPRQASLFSHFLVIESMKLIYCFIPKVSCTSWKRLLLFMSGKYNSMKDIGQWQTHVLALKEFRVLSSYSVEDIENLLATYRTFVFVRNPFERILSAYQDKFQEDYPASKLTRKQYSERIIRQTGGSPENVQKLLTTQRRKDGTLNVTFWQFVRFVSSLDGPRTKQYMNDHWAQMYQMCHPCLVDYDWIGHYDSLRIDADSILTAAGFDPQFRFPNFTTNPTGSSNEDTLLRYYSTLTTSEIEALYKYYELDFSLFGFDIPRTIRNLLNSRGRSDNYTLNGRTNFAITSS</sequence>
<comment type="similarity">
    <text evidence="2 9">Belongs to the sulfotransferase 2 family.</text>
</comment>
<gene>
    <name evidence="11" type="primary">LOC110986614</name>
</gene>
<accession>A0A8B7ZFB3</accession>
<comment type="subcellular location">
    <subcellularLocation>
        <location evidence="1 9">Golgi apparatus membrane</location>
        <topology evidence="1 9">Single-pass type II membrane protein</topology>
    </subcellularLocation>
</comment>
<evidence type="ECO:0000256" key="5">
    <source>
        <dbReference type="ARBA" id="ARBA00022989"/>
    </source>
</evidence>
<dbReference type="GO" id="GO:0008146">
    <property type="term" value="F:sulfotransferase activity"/>
    <property type="evidence" value="ECO:0007669"/>
    <property type="project" value="InterPro"/>
</dbReference>
<evidence type="ECO:0000256" key="8">
    <source>
        <dbReference type="ARBA" id="ARBA00023180"/>
    </source>
</evidence>